<dbReference type="STRING" id="1297617.IB211_00245"/>
<dbReference type="AlphaFoldDB" id="A0A0S2VZW9"/>
<reference evidence="10 12" key="3">
    <citation type="submission" date="2018-04" db="EMBL/GenBank/DDBJ databases">
        <title>Genomic Encyclopedia of Type Strains, Phase IV (KMG-IV): sequencing the most valuable type-strain genomes for metagenomic binning, comparative biology and taxonomic classification.</title>
        <authorList>
            <person name="Goeker M."/>
        </authorList>
    </citation>
    <scope>NUCLEOTIDE SEQUENCE [LARGE SCALE GENOMIC DNA]</scope>
    <source>
        <strain evidence="10 12">DSM 26588</strain>
    </source>
</reference>
<keyword evidence="6 7" id="KW-0472">Membrane</keyword>
<dbReference type="OrthoDB" id="9797852at2"/>
<evidence type="ECO:0000256" key="5">
    <source>
        <dbReference type="ARBA" id="ARBA00022989"/>
    </source>
</evidence>
<dbReference type="PANTHER" id="PTHR43386:SF22">
    <property type="entry name" value="OLIGOPEPTIDE TRANSPORT SYSTEM PERMEASE PROTEIN OPPC"/>
    <property type="match status" value="1"/>
</dbReference>
<keyword evidence="2 7" id="KW-0813">Transport</keyword>
<feature type="transmembrane region" description="Helical" evidence="7">
    <location>
        <begin position="365"/>
        <end position="383"/>
    </location>
</feature>
<dbReference type="Gene3D" id="1.10.3720.10">
    <property type="entry name" value="MetI-like"/>
    <property type="match status" value="1"/>
</dbReference>
<evidence type="ECO:0000256" key="6">
    <source>
        <dbReference type="ARBA" id="ARBA00023136"/>
    </source>
</evidence>
<dbReference type="Proteomes" id="UP000064844">
    <property type="component" value="Chromosome"/>
</dbReference>
<reference evidence="9 11" key="1">
    <citation type="journal article" date="2015" name="Nat. Commun.">
        <title>Production of butyrate from lysine and the Amadori product fructoselysine by a human gut commensal.</title>
        <authorList>
            <person name="Bui T.P."/>
            <person name="Ritari J."/>
            <person name="Boeren S."/>
            <person name="de Waard P."/>
            <person name="Plugge C.M."/>
            <person name="de Vos W.M."/>
        </authorList>
    </citation>
    <scope>NUCLEOTIDE SEQUENCE [LARGE SCALE GENOMIC DNA]</scope>
    <source>
        <strain evidence="9 11">AF211</strain>
    </source>
</reference>
<comment type="similarity">
    <text evidence="7">Belongs to the binding-protein-dependent transport system permease family.</text>
</comment>
<evidence type="ECO:0000259" key="8">
    <source>
        <dbReference type="PROSITE" id="PS50928"/>
    </source>
</evidence>
<dbReference type="GO" id="GO:0055085">
    <property type="term" value="P:transmembrane transport"/>
    <property type="evidence" value="ECO:0007669"/>
    <property type="project" value="InterPro"/>
</dbReference>
<keyword evidence="5 7" id="KW-1133">Transmembrane helix</keyword>
<dbReference type="InterPro" id="IPR050366">
    <property type="entry name" value="BP-dependent_transpt_permease"/>
</dbReference>
<accession>A0A0S2VZW9</accession>
<dbReference type="InterPro" id="IPR000515">
    <property type="entry name" value="MetI-like"/>
</dbReference>
<evidence type="ECO:0000313" key="11">
    <source>
        <dbReference type="Proteomes" id="UP000064844"/>
    </source>
</evidence>
<dbReference type="EMBL" id="QEKK01000001">
    <property type="protein sequence ID" value="PVY59954.1"/>
    <property type="molecule type" value="Genomic_DNA"/>
</dbReference>
<dbReference type="CDD" id="cd06261">
    <property type="entry name" value="TM_PBP2"/>
    <property type="match status" value="1"/>
</dbReference>
<dbReference type="SUPFAM" id="SSF161098">
    <property type="entry name" value="MetI-like"/>
    <property type="match status" value="1"/>
</dbReference>
<feature type="transmembrane region" description="Helical" evidence="7">
    <location>
        <begin position="403"/>
        <end position="424"/>
    </location>
</feature>
<sequence length="434" mass="47079">MADKMKKAKFGSLQLDVEDVISWSELTNADFAPASSQEKENFIQDRESVSFWKDAGRRFRKNTVAMVALVILILVALFAFLGPVIVPYGYDQFIAGSENLHPWHYTLEDQEKLAAAQMTPEEAWAKAQEEAAAQGKTLGPVDKAKIMAAAKASGGADTDELRKELGIRARLFGYSNAELQRKAAGESVFPHVFGTDKFGRDIMVRVMIGTRVSMVVGLSAALLVLVIGALYGSISGYLGGKVDAVMQRIVEIIYSIPEVLVILLIATVIGDALTSYVNSHSGFIADMANVLGANLISMFIAFGLLYWVTMSRIIRGQILQLKQQEYVTAARALGASGPRIIKKHLLPNCIGQIVVTTCLQIPSAIFLESFLSFLGVGVSTPMTSLGSMASEALGGMTTYPYRLLFPALILSIMILSFNLVGDGLRDALDPKLKK</sequence>
<evidence type="ECO:0000256" key="3">
    <source>
        <dbReference type="ARBA" id="ARBA00022475"/>
    </source>
</evidence>
<feature type="transmembrane region" description="Helical" evidence="7">
    <location>
        <begin position="212"/>
        <end position="231"/>
    </location>
</feature>
<dbReference type="InterPro" id="IPR035906">
    <property type="entry name" value="MetI-like_sf"/>
</dbReference>
<keyword evidence="11" id="KW-1185">Reference proteome</keyword>
<evidence type="ECO:0000256" key="4">
    <source>
        <dbReference type="ARBA" id="ARBA00022692"/>
    </source>
</evidence>
<keyword evidence="3" id="KW-1003">Cell membrane</keyword>
<name>A0A0S2VZW9_9FIRM</name>
<dbReference type="GeneID" id="93227803"/>
<evidence type="ECO:0000313" key="10">
    <source>
        <dbReference type="EMBL" id="PVY59954.1"/>
    </source>
</evidence>
<feature type="transmembrane region" description="Helical" evidence="7">
    <location>
        <begin position="252"/>
        <end position="270"/>
    </location>
</feature>
<dbReference type="InterPro" id="IPR025966">
    <property type="entry name" value="OppC_N"/>
</dbReference>
<dbReference type="RefSeq" id="WP_033118420.1">
    <property type="nucleotide sequence ID" value="NZ_CALICV010000101.1"/>
</dbReference>
<evidence type="ECO:0000256" key="1">
    <source>
        <dbReference type="ARBA" id="ARBA00004651"/>
    </source>
</evidence>
<evidence type="ECO:0000313" key="9">
    <source>
        <dbReference type="EMBL" id="ALP92641.1"/>
    </source>
</evidence>
<keyword evidence="4 7" id="KW-0812">Transmembrane</keyword>
<feature type="transmembrane region" description="Helical" evidence="7">
    <location>
        <begin position="63"/>
        <end position="86"/>
    </location>
</feature>
<comment type="subcellular location">
    <subcellularLocation>
        <location evidence="1 7">Cell membrane</location>
        <topology evidence="1 7">Multi-pass membrane protein</topology>
    </subcellularLocation>
</comment>
<dbReference type="eggNOG" id="COG1173">
    <property type="taxonomic scope" value="Bacteria"/>
</dbReference>
<organism evidence="9 11">
    <name type="scientific">Intestinimonas butyriciproducens</name>
    <dbReference type="NCBI Taxonomy" id="1297617"/>
    <lineage>
        <taxon>Bacteria</taxon>
        <taxon>Bacillati</taxon>
        <taxon>Bacillota</taxon>
        <taxon>Clostridia</taxon>
        <taxon>Eubacteriales</taxon>
        <taxon>Intestinimonas</taxon>
    </lineage>
</organism>
<proteinExistence type="inferred from homology"/>
<evidence type="ECO:0000256" key="7">
    <source>
        <dbReference type="RuleBase" id="RU363032"/>
    </source>
</evidence>
<dbReference type="Pfam" id="PF12911">
    <property type="entry name" value="OppC_N"/>
    <property type="match status" value="1"/>
</dbReference>
<gene>
    <name evidence="10" type="ORF">C7373_101469</name>
    <name evidence="9" type="ORF">IB211_00245</name>
</gene>
<dbReference type="GO" id="GO:0005886">
    <property type="term" value="C:plasma membrane"/>
    <property type="evidence" value="ECO:0007669"/>
    <property type="project" value="UniProtKB-SubCell"/>
</dbReference>
<dbReference type="PROSITE" id="PS50928">
    <property type="entry name" value="ABC_TM1"/>
    <property type="match status" value="1"/>
</dbReference>
<dbReference type="Pfam" id="PF00528">
    <property type="entry name" value="BPD_transp_1"/>
    <property type="match status" value="1"/>
</dbReference>
<feature type="transmembrane region" description="Helical" evidence="7">
    <location>
        <begin position="290"/>
        <end position="308"/>
    </location>
</feature>
<evidence type="ECO:0000313" key="12">
    <source>
        <dbReference type="Proteomes" id="UP000245778"/>
    </source>
</evidence>
<dbReference type="Proteomes" id="UP000245778">
    <property type="component" value="Unassembled WGS sequence"/>
</dbReference>
<reference evidence="11" key="2">
    <citation type="submission" date="2015-04" db="EMBL/GenBank/DDBJ databases">
        <title>A butyrogenic pathway from the amino acid lysine in a human gut commensal.</title>
        <authorList>
            <person name="de Vos W.M."/>
            <person name="Bui N.T.P."/>
            <person name="Plugge C.M."/>
            <person name="Ritari J."/>
        </authorList>
    </citation>
    <scope>NUCLEOTIDE SEQUENCE [LARGE SCALE GENOMIC DNA]</scope>
    <source>
        <strain evidence="11">AF211</strain>
    </source>
</reference>
<feature type="domain" description="ABC transmembrane type-1" evidence="8">
    <location>
        <begin position="210"/>
        <end position="421"/>
    </location>
</feature>
<evidence type="ECO:0000256" key="2">
    <source>
        <dbReference type="ARBA" id="ARBA00022448"/>
    </source>
</evidence>
<dbReference type="KEGG" id="ibu:IB211_00245"/>
<protein>
    <submittedName>
        <fullName evidence="10">ABC-type dipeptide/oligopeptide/nickel transport system permease subunit</fullName>
    </submittedName>
    <submittedName>
        <fullName evidence="9">Oligopeptide transport system permease protein OppC</fullName>
    </submittedName>
</protein>
<dbReference type="PATRIC" id="fig|1297617.4.peg.248"/>
<dbReference type="PANTHER" id="PTHR43386">
    <property type="entry name" value="OLIGOPEPTIDE TRANSPORT SYSTEM PERMEASE PROTEIN APPC"/>
    <property type="match status" value="1"/>
</dbReference>
<dbReference type="EMBL" id="CP011307">
    <property type="protein sequence ID" value="ALP92641.1"/>
    <property type="molecule type" value="Genomic_DNA"/>
</dbReference>